<dbReference type="EMBL" id="CP054698">
    <property type="protein sequence ID" value="QMS89487.1"/>
    <property type="molecule type" value="Genomic_DNA"/>
</dbReference>
<dbReference type="AlphaFoldDB" id="A0A7D7LHU7"/>
<evidence type="ECO:0000313" key="1">
    <source>
        <dbReference type="EMBL" id="QMS89487.1"/>
    </source>
</evidence>
<proteinExistence type="predicted"/>
<reference evidence="2" key="1">
    <citation type="submission" date="2020-06" db="EMBL/GenBank/DDBJ databases">
        <title>Nostoc edaphicum CCNP1411 genome.</title>
        <authorList>
            <person name="Fidor A."/>
            <person name="Grabski M."/>
            <person name="Gawor J."/>
            <person name="Gromadka R."/>
            <person name="Wegrzyn G."/>
            <person name="Mazur-Marzec H."/>
        </authorList>
    </citation>
    <scope>NUCLEOTIDE SEQUENCE [LARGE SCALE GENOMIC DNA]</scope>
    <source>
        <strain evidence="2">CCNP1411</strain>
    </source>
</reference>
<gene>
    <name evidence="1" type="ORF">HUN01_18590</name>
</gene>
<dbReference type="Proteomes" id="UP000514713">
    <property type="component" value="Chromosome"/>
</dbReference>
<evidence type="ECO:0000313" key="2">
    <source>
        <dbReference type="Proteomes" id="UP000514713"/>
    </source>
</evidence>
<dbReference type="KEGG" id="ned:HUN01_18590"/>
<organism evidence="1 2">
    <name type="scientific">Nostoc edaphicum CCNP1411</name>
    <dbReference type="NCBI Taxonomy" id="1472755"/>
    <lineage>
        <taxon>Bacteria</taxon>
        <taxon>Bacillati</taxon>
        <taxon>Cyanobacteriota</taxon>
        <taxon>Cyanophyceae</taxon>
        <taxon>Nostocales</taxon>
        <taxon>Nostocaceae</taxon>
        <taxon>Nostoc</taxon>
    </lineage>
</organism>
<name>A0A7D7LHU7_9NOSO</name>
<accession>A0A7D7LHU7</accession>
<dbReference type="RefSeq" id="WP_181932491.1">
    <property type="nucleotide sequence ID" value="NZ_CP054698.1"/>
</dbReference>
<sequence>MEYKAWEDYFVSFNITIDTDALYEINRAYGGNAFAMSLLSPEILKESQGNLKVYWQDNRDYLLRHPTLENLEKLVQRQFDKLQQDNPQAYKLLCRLGCYRYQYIPVISEKGIFCLLWDEQNERKKLRFLRDLKNRALVKFNSEGYYLYELIRQEAIERLKLTDDWKQSHGKAGIFLSTLISENCKTIIPKITCTKVNDTQEQMYLNIENAEIAVKQELTKQETIALEIVYHSMEFYGAGCFEDLRQEPNLLDNVFFQAIRNMVLEYIDCYSNLGIVLYKFALTTHRLGIIDEREGKLIESNKEFEYCQRSFKVSQDFFQTALVIATRVKEDKLMINVLLSLACCHYFRGITLHELGIFLHQIIKNNESKEAFGESKISLNKALKILTKLPFEQKIEEVKKAIHSLEISEKSCSTFIARFLIELA</sequence>
<keyword evidence="2" id="KW-1185">Reference proteome</keyword>
<protein>
    <submittedName>
        <fullName evidence="1">Uncharacterized protein</fullName>
    </submittedName>
</protein>